<evidence type="ECO:0000313" key="2">
    <source>
        <dbReference type="EMBL" id="VVD97492.1"/>
    </source>
</evidence>
<dbReference type="PANTHER" id="PTHR48207:SF4">
    <property type="entry name" value="BLL6097 PROTEIN"/>
    <property type="match status" value="1"/>
</dbReference>
<dbReference type="InterPro" id="IPR050483">
    <property type="entry name" value="CoA-transferase_III_domain"/>
</dbReference>
<reference evidence="2 3" key="1">
    <citation type="submission" date="2019-08" db="EMBL/GenBank/DDBJ databases">
        <authorList>
            <person name="Peeters C."/>
        </authorList>
    </citation>
    <scope>NUCLEOTIDE SEQUENCE [LARGE SCALE GENOMIC DNA]</scope>
    <source>
        <strain evidence="2 3">LMG 31013</strain>
    </source>
</reference>
<dbReference type="RefSeq" id="WP_150612600.1">
    <property type="nucleotide sequence ID" value="NZ_CABPRU010000003.1"/>
</dbReference>
<dbReference type="Proteomes" id="UP000334380">
    <property type="component" value="Unassembled WGS sequence"/>
</dbReference>
<dbReference type="Gene3D" id="3.30.1540.10">
    <property type="entry name" value="formyl-coa transferase, domain 3"/>
    <property type="match status" value="1"/>
</dbReference>
<dbReference type="Pfam" id="PF02515">
    <property type="entry name" value="CoA_transf_3"/>
    <property type="match status" value="1"/>
</dbReference>
<accession>A0A5E4UD87</accession>
<protein>
    <submittedName>
        <fullName evidence="2">Carnitine dehydratase</fullName>
    </submittedName>
</protein>
<dbReference type="EMBL" id="CABPRU010000003">
    <property type="protein sequence ID" value="VVD97492.1"/>
    <property type="molecule type" value="Genomic_DNA"/>
</dbReference>
<dbReference type="AlphaFoldDB" id="A0A5E4UD87"/>
<dbReference type="Gene3D" id="3.40.50.10540">
    <property type="entry name" value="Crotonobetainyl-coa:carnitine coa-transferase, domain 1"/>
    <property type="match status" value="1"/>
</dbReference>
<name>A0A5E4UD87_9BURK</name>
<gene>
    <name evidence="2" type="ORF">PTE31013_01965</name>
</gene>
<keyword evidence="1" id="KW-0808">Transferase</keyword>
<dbReference type="InterPro" id="IPR003673">
    <property type="entry name" value="CoA-Trfase_fam_III"/>
</dbReference>
<dbReference type="InterPro" id="IPR023606">
    <property type="entry name" value="CoA-Trfase_III_dom_1_sf"/>
</dbReference>
<sequence>MSGATKQARLPYEGMRVLDLSQGIAGPSCGALLARQGADVVKVEPPAGDWGRLMGDGANGLTAISIGANAGKRALCIDATRVEGRAVLHRMVEQTDVLIDSFRPGVMDTLGLGYRTTSMLNAALIHLSITGFGPSGPYRDKAGSDSVLQALGGMMVMNRDGEDVPRRVGMMIVDAVCGVYAAQSVGAALIGRGVTGQGEHVELSLLEVTAALQTIPILDHFMSAGRERLPATVPSGTFRTRDGFINVVALRNEMFVRLAHALGHPEWGSCDAWSTNAKRLARREEINVAIADVLRERDSADWLERLHAHDVLCAGVNDYGDFVSDPQVQHAGVFRNLALRGMPGLPLAGVPGLAGGGEIGPVPRQGEHSRNVLVDFGLSDIEVDALLRTGVVIDTQTHRGGT</sequence>
<evidence type="ECO:0000256" key="1">
    <source>
        <dbReference type="ARBA" id="ARBA00022679"/>
    </source>
</evidence>
<evidence type="ECO:0000313" key="3">
    <source>
        <dbReference type="Proteomes" id="UP000334380"/>
    </source>
</evidence>
<organism evidence="2 3">
    <name type="scientific">Pandoraea terrigena</name>
    <dbReference type="NCBI Taxonomy" id="2508292"/>
    <lineage>
        <taxon>Bacteria</taxon>
        <taxon>Pseudomonadati</taxon>
        <taxon>Pseudomonadota</taxon>
        <taxon>Betaproteobacteria</taxon>
        <taxon>Burkholderiales</taxon>
        <taxon>Burkholderiaceae</taxon>
        <taxon>Pandoraea</taxon>
    </lineage>
</organism>
<dbReference type="SUPFAM" id="SSF89796">
    <property type="entry name" value="CoA-transferase family III (CaiB/BaiF)"/>
    <property type="match status" value="1"/>
</dbReference>
<dbReference type="InterPro" id="IPR044855">
    <property type="entry name" value="CoA-Trfase_III_dom3_sf"/>
</dbReference>
<dbReference type="PANTHER" id="PTHR48207">
    <property type="entry name" value="SUCCINATE--HYDROXYMETHYLGLUTARATE COA-TRANSFERASE"/>
    <property type="match status" value="1"/>
</dbReference>
<keyword evidence="3" id="KW-1185">Reference proteome</keyword>
<dbReference type="GO" id="GO:0008410">
    <property type="term" value="F:CoA-transferase activity"/>
    <property type="evidence" value="ECO:0007669"/>
    <property type="project" value="TreeGrafter"/>
</dbReference>
<proteinExistence type="predicted"/>
<dbReference type="OrthoDB" id="5294844at2"/>